<dbReference type="KEGG" id="pmm:PMM0210"/>
<feature type="region of interest" description="Disordered" evidence="1">
    <location>
        <begin position="59"/>
        <end position="78"/>
    </location>
</feature>
<dbReference type="EMBL" id="BX548174">
    <property type="protein sequence ID" value="CAE18669.1"/>
    <property type="molecule type" value="Genomic_DNA"/>
</dbReference>
<name>Q7V375_PROMP</name>
<accession>Q7V375</accession>
<dbReference type="Proteomes" id="UP000001026">
    <property type="component" value="Chromosome"/>
</dbReference>
<evidence type="ECO:0000313" key="3">
    <source>
        <dbReference type="Proteomes" id="UP000001026"/>
    </source>
</evidence>
<proteinExistence type="predicted"/>
<dbReference type="AlphaFoldDB" id="Q7V375"/>
<organism evidence="2 3">
    <name type="scientific">Prochlorococcus marinus subsp. pastoris (strain CCMP1986 / NIES-2087 / MED4)</name>
    <dbReference type="NCBI Taxonomy" id="59919"/>
    <lineage>
        <taxon>Bacteria</taxon>
        <taxon>Bacillati</taxon>
        <taxon>Cyanobacteriota</taxon>
        <taxon>Cyanophyceae</taxon>
        <taxon>Synechococcales</taxon>
        <taxon>Prochlorococcaceae</taxon>
        <taxon>Prochlorococcus</taxon>
    </lineage>
</organism>
<gene>
    <name evidence="2" type="ordered locus">PMM0210</name>
</gene>
<evidence type="ECO:0000313" key="2">
    <source>
        <dbReference type="EMBL" id="CAE18669.1"/>
    </source>
</evidence>
<dbReference type="STRING" id="59919.PMM0210"/>
<dbReference type="HOGENOM" id="CLU_177006_0_0_3"/>
<dbReference type="OrthoDB" id="540754at2"/>
<sequence>MTNSDYLLKAAIKKVTEKLNKIVVEKIEEASNIAQDVPGKIKKEFDTLKDAIIEEAERMENELSNSRNADTSESNQDPYLSDVLKEIEDIKVKIDHFNRKMNNSI</sequence>
<dbReference type="RefSeq" id="WP_011131849.1">
    <property type="nucleotide sequence ID" value="NC_005072.1"/>
</dbReference>
<protein>
    <submittedName>
        <fullName evidence="2">Possible (AF128446) repeat motif protein</fullName>
    </submittedName>
</protein>
<evidence type="ECO:0000256" key="1">
    <source>
        <dbReference type="SAM" id="MobiDB-lite"/>
    </source>
</evidence>
<feature type="compositionally biased region" description="Polar residues" evidence="1">
    <location>
        <begin position="62"/>
        <end position="78"/>
    </location>
</feature>
<reference evidence="2 3" key="1">
    <citation type="journal article" date="2003" name="Nature">
        <title>Genome divergence in two Prochlorococcus ecotypes reflects oceanic niche differentiation.</title>
        <authorList>
            <person name="Rocap G."/>
            <person name="Larimer F.W."/>
            <person name="Lamerdin J.E."/>
            <person name="Malfatti S."/>
            <person name="Chain P."/>
            <person name="Ahlgren N.A."/>
            <person name="Arellano A."/>
            <person name="Coleman M."/>
            <person name="Hauser L."/>
            <person name="Hess W.R."/>
            <person name="Johnson Z.I."/>
            <person name="Land M.L."/>
            <person name="Lindell D."/>
            <person name="Post A.F."/>
            <person name="Regala W."/>
            <person name="Shah M."/>
            <person name="Shaw S.L."/>
            <person name="Steglich C."/>
            <person name="Sullivan M.B."/>
            <person name="Ting C.S."/>
            <person name="Tolonen A."/>
            <person name="Webb E.A."/>
            <person name="Zinser E.R."/>
            <person name="Chisholm S.W."/>
        </authorList>
    </citation>
    <scope>NUCLEOTIDE SEQUENCE [LARGE SCALE GENOMIC DNA]</scope>
    <source>
        <strain evidence="3">CCMP1986 / NIES-2087 / MED4</strain>
    </source>
</reference>